<feature type="transmembrane region" description="Helical" evidence="1">
    <location>
        <begin position="6"/>
        <end position="30"/>
    </location>
</feature>
<dbReference type="InterPro" id="IPR045584">
    <property type="entry name" value="Pilin-like"/>
</dbReference>
<accession>A0A2M7X0P7</accession>
<dbReference type="Proteomes" id="UP000231195">
    <property type="component" value="Unassembled WGS sequence"/>
</dbReference>
<organism evidence="2 3">
    <name type="scientific">candidate division WWE3 bacterium CG_4_9_14_3_um_filter_39_7</name>
    <dbReference type="NCBI Taxonomy" id="1975080"/>
    <lineage>
        <taxon>Bacteria</taxon>
        <taxon>Katanobacteria</taxon>
    </lineage>
</organism>
<dbReference type="Gene3D" id="2.60.120.200">
    <property type="match status" value="1"/>
</dbReference>
<reference evidence="3" key="1">
    <citation type="submission" date="2017-09" db="EMBL/GenBank/DDBJ databases">
        <title>Depth-based differentiation of microbial function through sediment-hosted aquifers and enrichment of novel symbionts in the deep terrestrial subsurface.</title>
        <authorList>
            <person name="Probst A.J."/>
            <person name="Ladd B."/>
            <person name="Jarett J.K."/>
            <person name="Geller-Mcgrath D.E."/>
            <person name="Sieber C.M.K."/>
            <person name="Emerson J.B."/>
            <person name="Anantharaman K."/>
            <person name="Thomas B.C."/>
            <person name="Malmstrom R."/>
            <person name="Stieglmeier M."/>
            <person name="Klingl A."/>
            <person name="Woyke T."/>
            <person name="Ryan C.M."/>
            <person name="Banfield J.F."/>
        </authorList>
    </citation>
    <scope>NUCLEOTIDE SEQUENCE [LARGE SCALE GENOMIC DNA]</scope>
</reference>
<protein>
    <recommendedName>
        <fullName evidence="4">LamG-like jellyroll fold domain-containing protein</fullName>
    </recommendedName>
</protein>
<keyword evidence="1" id="KW-0472">Membrane</keyword>
<evidence type="ECO:0000256" key="1">
    <source>
        <dbReference type="SAM" id="Phobius"/>
    </source>
</evidence>
<dbReference type="AlphaFoldDB" id="A0A2M7X0P7"/>
<dbReference type="PROSITE" id="PS00409">
    <property type="entry name" value="PROKAR_NTER_METHYL"/>
    <property type="match status" value="1"/>
</dbReference>
<evidence type="ECO:0000313" key="2">
    <source>
        <dbReference type="EMBL" id="PJA39746.1"/>
    </source>
</evidence>
<dbReference type="InterPro" id="IPR013320">
    <property type="entry name" value="ConA-like_dom_sf"/>
</dbReference>
<name>A0A2M7X0P7_UNCKA</name>
<comment type="caution">
    <text evidence="2">The sequence shown here is derived from an EMBL/GenBank/DDBJ whole genome shotgun (WGS) entry which is preliminary data.</text>
</comment>
<evidence type="ECO:0000313" key="3">
    <source>
        <dbReference type="Proteomes" id="UP000231195"/>
    </source>
</evidence>
<sequence>MHSKGFTLIELLVVIVIIGILAGIGIASFGGNTDKALVSRGLNLEREIHQLSGIDTKARWLMESGSGTSVSDVSGHENTATLVGNTTWDTTDTPSDNNSSNSASLVFDGSGDYLEIPDSGNLRVTQNVTISAWIKPEICVYPGNSYAGIVAKGNNPRSYSLYTYQPSGNDCRLHFSVSKQGQATPFFGSVSSATGPFIKLNQWNHVAVVAKTGPSGGSHTYFINGVKAGEQTWSDFTSLAGSDDTQTTLIGTTHEGIVRSFKGKITRVSIYGEAFSSSQINRLLYAAKVSDDNQY</sequence>
<dbReference type="InterPro" id="IPR012902">
    <property type="entry name" value="N_methyl_site"/>
</dbReference>
<dbReference type="Pfam" id="PF13385">
    <property type="entry name" value="Laminin_G_3"/>
    <property type="match status" value="1"/>
</dbReference>
<keyword evidence="1" id="KW-1133">Transmembrane helix</keyword>
<gene>
    <name evidence="2" type="ORF">CO179_04580</name>
</gene>
<proteinExistence type="predicted"/>
<evidence type="ECO:0008006" key="4">
    <source>
        <dbReference type="Google" id="ProtNLM"/>
    </source>
</evidence>
<dbReference type="PANTHER" id="PTHR47635">
    <property type="entry name" value="CUB DOMAIN-CONTAINING PROTEIN"/>
    <property type="match status" value="1"/>
</dbReference>
<dbReference type="EMBL" id="PFWZ01000155">
    <property type="protein sequence ID" value="PJA39746.1"/>
    <property type="molecule type" value="Genomic_DNA"/>
</dbReference>
<dbReference type="SUPFAM" id="SSF54523">
    <property type="entry name" value="Pili subunits"/>
    <property type="match status" value="1"/>
</dbReference>
<dbReference type="NCBIfam" id="TIGR02532">
    <property type="entry name" value="IV_pilin_GFxxxE"/>
    <property type="match status" value="1"/>
</dbReference>
<dbReference type="PANTHER" id="PTHR47635:SF2">
    <property type="entry name" value="LAMG-LIKE JELLYROLL FOLD DOMAIN-CONTAINING PROTEIN"/>
    <property type="match status" value="1"/>
</dbReference>
<dbReference type="SUPFAM" id="SSF49899">
    <property type="entry name" value="Concanavalin A-like lectins/glucanases"/>
    <property type="match status" value="1"/>
</dbReference>
<dbReference type="Pfam" id="PF07963">
    <property type="entry name" value="N_methyl"/>
    <property type="match status" value="1"/>
</dbReference>
<keyword evidence="1" id="KW-0812">Transmembrane</keyword>